<dbReference type="RefSeq" id="WP_326834883.1">
    <property type="nucleotide sequence ID" value="NZ_CP142149.1"/>
</dbReference>
<sequence length="148" mass="15778">MTIDAATTASLGDRYHGGGTARFAHGLLVIASPDSTDDHAGWDPAREPVHAGPDSLYVGVRQSASGPVAVACLEEPAPHGALDVLFRGEITLARASIALYDPHGQLRLERPVERDLNRITLYGDDPDEPAEIVVVLGVPDEKRSPRQP</sequence>
<organism evidence="1 2">
    <name type="scientific">Amycolatopsis rhabdoformis</name>
    <dbReference type="NCBI Taxonomy" id="1448059"/>
    <lineage>
        <taxon>Bacteria</taxon>
        <taxon>Bacillati</taxon>
        <taxon>Actinomycetota</taxon>
        <taxon>Actinomycetes</taxon>
        <taxon>Pseudonocardiales</taxon>
        <taxon>Pseudonocardiaceae</taxon>
        <taxon>Amycolatopsis</taxon>
    </lineage>
</organism>
<proteinExistence type="predicted"/>
<reference evidence="1 2" key="1">
    <citation type="journal article" date="2015" name="Int. J. Syst. Evol. Microbiol.">
        <title>Amycolatopsis rhabdoformis sp. nov., an actinomycete isolated from a tropical forest soil.</title>
        <authorList>
            <person name="Souza W.R."/>
            <person name="Silva R.E."/>
            <person name="Goodfellow M."/>
            <person name="Busarakam K."/>
            <person name="Figueiro F.S."/>
            <person name="Ferreira D."/>
            <person name="Rodrigues-Filho E."/>
            <person name="Moraes L.A.B."/>
            <person name="Zucchi T.D."/>
        </authorList>
    </citation>
    <scope>NUCLEOTIDE SEQUENCE [LARGE SCALE GENOMIC DNA]</scope>
    <source>
        <strain evidence="1 2">NCIMB 14900</strain>
    </source>
</reference>
<dbReference type="EMBL" id="CP142149">
    <property type="protein sequence ID" value="WSE32075.1"/>
    <property type="molecule type" value="Genomic_DNA"/>
</dbReference>
<accession>A0ABZ1ICC1</accession>
<name>A0ABZ1ICC1_9PSEU</name>
<evidence type="ECO:0000313" key="1">
    <source>
        <dbReference type="EMBL" id="WSE32075.1"/>
    </source>
</evidence>
<gene>
    <name evidence="1" type="ORF">VSH64_08135</name>
</gene>
<keyword evidence="2" id="KW-1185">Reference proteome</keyword>
<dbReference type="Proteomes" id="UP001330812">
    <property type="component" value="Chromosome"/>
</dbReference>
<protein>
    <submittedName>
        <fullName evidence="1">Uncharacterized protein</fullName>
    </submittedName>
</protein>
<evidence type="ECO:0000313" key="2">
    <source>
        <dbReference type="Proteomes" id="UP001330812"/>
    </source>
</evidence>